<accession>K9ZAC4</accession>
<name>K9ZAC4_CYAAP</name>
<proteinExistence type="predicted"/>
<dbReference type="EMBL" id="CP003947">
    <property type="protein sequence ID" value="AFZ55323.1"/>
    <property type="molecule type" value="Genomic_DNA"/>
</dbReference>
<protein>
    <recommendedName>
        <fullName evidence="4">Spore coat protein U domain-containing protein</fullName>
    </recommendedName>
</protein>
<keyword evidence="3" id="KW-1185">Reference proteome</keyword>
<gene>
    <name evidence="2" type="ordered locus">Cyan10605_3277</name>
</gene>
<feature type="signal peptide" evidence="1">
    <location>
        <begin position="1"/>
        <end position="30"/>
    </location>
</feature>
<sequence precursor="true">MNIKNYSAKLAVASVALVSSVITFAPKAIAQTATFSFTREIETGCVFIGGTDAGSGSVTTESELTEDLVNNTLSGNNTDISVECNFDGGTLQITGVTEGTNEVTLNSDNNLTATLGLNNNASVPSLTANRGGSSTTSELDAGTTDMTLQLLADFGAGSQTLQAGSYSYEVQVTLANN</sequence>
<dbReference type="STRING" id="755178.Cyan10605_3277"/>
<organism evidence="2 3">
    <name type="scientific">Cyanobacterium aponinum (strain PCC 10605)</name>
    <dbReference type="NCBI Taxonomy" id="755178"/>
    <lineage>
        <taxon>Bacteria</taxon>
        <taxon>Bacillati</taxon>
        <taxon>Cyanobacteriota</taxon>
        <taxon>Cyanophyceae</taxon>
        <taxon>Oscillatoriophycideae</taxon>
        <taxon>Chroococcales</taxon>
        <taxon>Geminocystaceae</taxon>
        <taxon>Cyanobacterium</taxon>
    </lineage>
</organism>
<dbReference type="RefSeq" id="WP_015221041.1">
    <property type="nucleotide sequence ID" value="NC_019776.1"/>
</dbReference>
<evidence type="ECO:0000313" key="2">
    <source>
        <dbReference type="EMBL" id="AFZ55323.1"/>
    </source>
</evidence>
<reference evidence="3" key="1">
    <citation type="journal article" date="2013" name="Proc. Natl. Acad. Sci. U.S.A.">
        <title>Improving the coverage of the cyanobacterial phylum using diversity-driven genome sequencing.</title>
        <authorList>
            <person name="Shih P.M."/>
            <person name="Wu D."/>
            <person name="Latifi A."/>
            <person name="Axen S.D."/>
            <person name="Fewer D.P."/>
            <person name="Talla E."/>
            <person name="Calteau A."/>
            <person name="Cai F."/>
            <person name="Tandeau de Marsac N."/>
            <person name="Rippka R."/>
            <person name="Herdman M."/>
            <person name="Sivonen K."/>
            <person name="Coursin T."/>
            <person name="Laurent T."/>
            <person name="Goodwin L."/>
            <person name="Nolan M."/>
            <person name="Davenport K.W."/>
            <person name="Han C.S."/>
            <person name="Rubin E.M."/>
            <person name="Eisen J.A."/>
            <person name="Woyke T."/>
            <person name="Gugger M."/>
            <person name="Kerfeld C.A."/>
        </authorList>
    </citation>
    <scope>NUCLEOTIDE SEQUENCE [LARGE SCALE GENOMIC DNA]</scope>
    <source>
        <strain evidence="3">PCC 10605</strain>
    </source>
</reference>
<dbReference type="AlphaFoldDB" id="K9ZAC4"/>
<evidence type="ECO:0000256" key="1">
    <source>
        <dbReference type="SAM" id="SignalP"/>
    </source>
</evidence>
<dbReference type="Proteomes" id="UP000010480">
    <property type="component" value="Chromosome"/>
</dbReference>
<keyword evidence="1" id="KW-0732">Signal</keyword>
<feature type="chain" id="PRO_5003938725" description="Spore coat protein U domain-containing protein" evidence="1">
    <location>
        <begin position="31"/>
        <end position="177"/>
    </location>
</feature>
<evidence type="ECO:0008006" key="4">
    <source>
        <dbReference type="Google" id="ProtNLM"/>
    </source>
</evidence>
<evidence type="ECO:0000313" key="3">
    <source>
        <dbReference type="Proteomes" id="UP000010480"/>
    </source>
</evidence>
<dbReference type="HOGENOM" id="CLU_1515449_0_0_3"/>
<dbReference type="KEGG" id="can:Cyan10605_3277"/>